<proteinExistence type="predicted"/>
<protein>
    <submittedName>
        <fullName evidence="1">Uncharacterized protein</fullName>
    </submittedName>
</protein>
<comment type="caution">
    <text evidence="1">The sequence shown here is derived from an EMBL/GenBank/DDBJ whole genome shotgun (WGS) entry which is preliminary data.</text>
</comment>
<dbReference type="Proteomes" id="UP000546642">
    <property type="component" value="Unassembled WGS sequence"/>
</dbReference>
<evidence type="ECO:0000313" key="2">
    <source>
        <dbReference type="Proteomes" id="UP000546642"/>
    </source>
</evidence>
<reference evidence="1 2" key="1">
    <citation type="submission" date="2020-08" db="EMBL/GenBank/DDBJ databases">
        <title>Sequencing the genomes of 1000 actinobacteria strains.</title>
        <authorList>
            <person name="Klenk H.-P."/>
        </authorList>
    </citation>
    <scope>NUCLEOTIDE SEQUENCE [LARGE SCALE GENOMIC DNA]</scope>
    <source>
        <strain evidence="1 2">DSM 46659</strain>
    </source>
</reference>
<organism evidence="1 2">
    <name type="scientific">Nocardiopsis mwathae</name>
    <dbReference type="NCBI Taxonomy" id="1472723"/>
    <lineage>
        <taxon>Bacteria</taxon>
        <taxon>Bacillati</taxon>
        <taxon>Actinomycetota</taxon>
        <taxon>Actinomycetes</taxon>
        <taxon>Streptosporangiales</taxon>
        <taxon>Nocardiopsidaceae</taxon>
        <taxon>Nocardiopsis</taxon>
    </lineage>
</organism>
<evidence type="ECO:0000313" key="1">
    <source>
        <dbReference type="EMBL" id="MBB6171644.1"/>
    </source>
</evidence>
<dbReference type="AlphaFoldDB" id="A0A7W9YGG1"/>
<name>A0A7W9YGG1_9ACTN</name>
<gene>
    <name evidence="1" type="ORF">HNR23_001704</name>
</gene>
<sequence length="173" mass="19608">MRQFRYRCGWRRTAERRFGFPCPATRGDGFLPDLKAGASSGRIGEETLGLVRAAPIDVPALDRRRLAEYAAAHRNRRADSDAEDRGSYVASPARVEDVPTAVRSRWEVDYLRHVRTPYDSLLADLRGRVGRVQAELLLRRRVYTAIAARYPDLSAECDRQLARRVAIDAEEPP</sequence>
<dbReference type="EMBL" id="JACHDS010000001">
    <property type="protein sequence ID" value="MBB6171644.1"/>
    <property type="molecule type" value="Genomic_DNA"/>
</dbReference>
<accession>A0A7W9YGG1</accession>
<keyword evidence="2" id="KW-1185">Reference proteome</keyword>
<dbReference type="RefSeq" id="WP_184074879.1">
    <property type="nucleotide sequence ID" value="NZ_JACHDS010000001.1"/>
</dbReference>